<sequence>MRFSDVEITELMKAWFAISLAFTIVWRGLPLPLWAVYLIAAITVGVAFLLHEIAHKFVAQRFGCWAEFRGFDLGLILAVLMSFVGFIFAAPGAVVISGLVTRDENGKIAAAGPVTNLILASFFFVFNFALLAFLGDYLSLTVVGIASLICQVGFSINSWLAFFNLIPFGPLDGVKILNWSKRIWFVLIVLAGAMTFLIG</sequence>
<accession>A0A955RRW8</accession>
<dbReference type="PANTHER" id="PTHR35864">
    <property type="entry name" value="ZINC METALLOPROTEASE MJ0611-RELATED"/>
    <property type="match status" value="1"/>
</dbReference>
<evidence type="ECO:0000313" key="9">
    <source>
        <dbReference type="EMBL" id="MCA9391887.1"/>
    </source>
</evidence>
<dbReference type="PANTHER" id="PTHR35864:SF1">
    <property type="entry name" value="ZINC METALLOPROTEASE YWHC-RELATED"/>
    <property type="match status" value="1"/>
</dbReference>
<evidence type="ECO:0000259" key="8">
    <source>
        <dbReference type="Pfam" id="PF02163"/>
    </source>
</evidence>
<evidence type="ECO:0000256" key="5">
    <source>
        <dbReference type="ARBA" id="ARBA00022989"/>
    </source>
</evidence>
<reference evidence="9" key="2">
    <citation type="journal article" date="2021" name="Microbiome">
        <title>Successional dynamics and alternative stable states in a saline activated sludge microbial community over 9 years.</title>
        <authorList>
            <person name="Wang Y."/>
            <person name="Ye J."/>
            <person name="Ju F."/>
            <person name="Liu L."/>
            <person name="Boyd J.A."/>
            <person name="Deng Y."/>
            <person name="Parks D.H."/>
            <person name="Jiang X."/>
            <person name="Yin X."/>
            <person name="Woodcroft B.J."/>
            <person name="Tyson G.W."/>
            <person name="Hugenholtz P."/>
            <person name="Polz M.F."/>
            <person name="Zhang T."/>
        </authorList>
    </citation>
    <scope>NUCLEOTIDE SEQUENCE</scope>
    <source>
        <strain evidence="9">HKST-UBA03</strain>
    </source>
</reference>
<feature type="transmembrane region" description="Helical" evidence="7">
    <location>
        <begin position="137"/>
        <end position="162"/>
    </location>
</feature>
<dbReference type="Proteomes" id="UP000751518">
    <property type="component" value="Unassembled WGS sequence"/>
</dbReference>
<feature type="domain" description="Peptidase M50" evidence="8">
    <location>
        <begin position="40"/>
        <end position="178"/>
    </location>
</feature>
<dbReference type="EMBL" id="JAGQKZ010000009">
    <property type="protein sequence ID" value="MCA9391887.1"/>
    <property type="molecule type" value="Genomic_DNA"/>
</dbReference>
<feature type="transmembrane region" description="Helical" evidence="7">
    <location>
        <begin position="75"/>
        <end position="96"/>
    </location>
</feature>
<comment type="similarity">
    <text evidence="3">Belongs to the peptidase M50B family.</text>
</comment>
<keyword evidence="5 7" id="KW-1133">Transmembrane helix</keyword>
<gene>
    <name evidence="9" type="ORF">KC614_01620</name>
</gene>
<name>A0A955RRW8_UNCKA</name>
<comment type="cofactor">
    <cofactor evidence="1">
        <name>Zn(2+)</name>
        <dbReference type="ChEBI" id="CHEBI:29105"/>
    </cofactor>
</comment>
<proteinExistence type="inferred from homology"/>
<feature type="transmembrane region" description="Helical" evidence="7">
    <location>
        <begin position="35"/>
        <end position="54"/>
    </location>
</feature>
<evidence type="ECO:0000256" key="4">
    <source>
        <dbReference type="ARBA" id="ARBA00022692"/>
    </source>
</evidence>
<evidence type="ECO:0000256" key="1">
    <source>
        <dbReference type="ARBA" id="ARBA00001947"/>
    </source>
</evidence>
<feature type="transmembrane region" description="Helical" evidence="7">
    <location>
        <begin position="12"/>
        <end position="29"/>
    </location>
</feature>
<evidence type="ECO:0000256" key="6">
    <source>
        <dbReference type="ARBA" id="ARBA00023136"/>
    </source>
</evidence>
<evidence type="ECO:0000313" key="10">
    <source>
        <dbReference type="Proteomes" id="UP000751518"/>
    </source>
</evidence>
<keyword evidence="4 7" id="KW-0812">Transmembrane</keyword>
<comment type="caution">
    <text evidence="9">The sequence shown here is derived from an EMBL/GenBank/DDBJ whole genome shotgun (WGS) entry which is preliminary data.</text>
</comment>
<evidence type="ECO:0000256" key="3">
    <source>
        <dbReference type="ARBA" id="ARBA00007931"/>
    </source>
</evidence>
<comment type="subcellular location">
    <subcellularLocation>
        <location evidence="2">Membrane</location>
        <topology evidence="2">Multi-pass membrane protein</topology>
    </subcellularLocation>
</comment>
<feature type="transmembrane region" description="Helical" evidence="7">
    <location>
        <begin position="182"/>
        <end position="198"/>
    </location>
</feature>
<dbReference type="Pfam" id="PF02163">
    <property type="entry name" value="Peptidase_M50"/>
    <property type="match status" value="1"/>
</dbReference>
<protein>
    <recommendedName>
        <fullName evidence="8">Peptidase M50 domain-containing protein</fullName>
    </recommendedName>
</protein>
<dbReference type="InterPro" id="IPR052348">
    <property type="entry name" value="Metallopeptidase_M50B"/>
</dbReference>
<dbReference type="InterPro" id="IPR008915">
    <property type="entry name" value="Peptidase_M50"/>
</dbReference>
<organism evidence="9 10">
    <name type="scientific">candidate division WWE3 bacterium</name>
    <dbReference type="NCBI Taxonomy" id="2053526"/>
    <lineage>
        <taxon>Bacteria</taxon>
        <taxon>Katanobacteria</taxon>
    </lineage>
</organism>
<evidence type="ECO:0000256" key="2">
    <source>
        <dbReference type="ARBA" id="ARBA00004141"/>
    </source>
</evidence>
<dbReference type="GO" id="GO:0006508">
    <property type="term" value="P:proteolysis"/>
    <property type="evidence" value="ECO:0007669"/>
    <property type="project" value="InterPro"/>
</dbReference>
<dbReference type="GO" id="GO:0016020">
    <property type="term" value="C:membrane"/>
    <property type="evidence" value="ECO:0007669"/>
    <property type="project" value="UniProtKB-SubCell"/>
</dbReference>
<keyword evidence="6 7" id="KW-0472">Membrane</keyword>
<evidence type="ECO:0000256" key="7">
    <source>
        <dbReference type="SAM" id="Phobius"/>
    </source>
</evidence>
<dbReference type="AlphaFoldDB" id="A0A955RRW8"/>
<feature type="transmembrane region" description="Helical" evidence="7">
    <location>
        <begin position="108"/>
        <end position="130"/>
    </location>
</feature>
<reference evidence="9" key="1">
    <citation type="submission" date="2020-04" db="EMBL/GenBank/DDBJ databases">
        <authorList>
            <person name="Zhang T."/>
        </authorList>
    </citation>
    <scope>NUCLEOTIDE SEQUENCE</scope>
    <source>
        <strain evidence="9">HKST-UBA03</strain>
    </source>
</reference>